<dbReference type="RefSeq" id="WP_192740992.1">
    <property type="nucleotide sequence ID" value="NZ_JADBEJ010000001.1"/>
</dbReference>
<name>A0ABR9KXK5_9PSEU</name>
<comment type="caution">
    <text evidence="1">The sequence shown here is derived from an EMBL/GenBank/DDBJ whole genome shotgun (WGS) entry which is preliminary data.</text>
</comment>
<dbReference type="Proteomes" id="UP000656548">
    <property type="component" value="Unassembled WGS sequence"/>
</dbReference>
<accession>A0ABR9KXK5</accession>
<gene>
    <name evidence="1" type="ORF">H4W30_000122</name>
</gene>
<evidence type="ECO:0000313" key="2">
    <source>
        <dbReference type="Proteomes" id="UP000656548"/>
    </source>
</evidence>
<evidence type="ECO:0000313" key="1">
    <source>
        <dbReference type="EMBL" id="MBE1573093.1"/>
    </source>
</evidence>
<organism evidence="1 2">
    <name type="scientific">Amycolatopsis roodepoortensis</name>
    <dbReference type="NCBI Taxonomy" id="700274"/>
    <lineage>
        <taxon>Bacteria</taxon>
        <taxon>Bacillati</taxon>
        <taxon>Actinomycetota</taxon>
        <taxon>Actinomycetes</taxon>
        <taxon>Pseudonocardiales</taxon>
        <taxon>Pseudonocardiaceae</taxon>
        <taxon>Amycolatopsis</taxon>
    </lineage>
</organism>
<dbReference type="EMBL" id="JADBEJ010000001">
    <property type="protein sequence ID" value="MBE1573093.1"/>
    <property type="molecule type" value="Genomic_DNA"/>
</dbReference>
<reference evidence="1 2" key="1">
    <citation type="submission" date="2020-10" db="EMBL/GenBank/DDBJ databases">
        <title>Sequencing the genomes of 1000 actinobacteria strains.</title>
        <authorList>
            <person name="Klenk H.-P."/>
        </authorList>
    </citation>
    <scope>NUCLEOTIDE SEQUENCE [LARGE SCALE GENOMIC DNA]</scope>
    <source>
        <strain evidence="1 2">DSM 46661</strain>
    </source>
</reference>
<protein>
    <submittedName>
        <fullName evidence="1">Uncharacterized protein</fullName>
    </submittedName>
</protein>
<proteinExistence type="predicted"/>
<keyword evidence="2" id="KW-1185">Reference proteome</keyword>
<sequence>MAIDYEAWCAEEPRVASVARVATVTMRLLLGVDNIEIVVTGEAELTWSFSWGSAAGARVMVMGPEYAEIPGRWSVFAAADSRGVDLDELLSLMIVIAAGVVHGGEVVDESGRLAQRVNEPGELMLKVLRSGEREPARLVECLKS</sequence>